<feature type="transmembrane region" description="Helical" evidence="1">
    <location>
        <begin position="97"/>
        <end position="116"/>
    </location>
</feature>
<evidence type="ECO:0000313" key="2">
    <source>
        <dbReference type="EMBL" id="MEQ2276921.1"/>
    </source>
</evidence>
<reference evidence="2 3" key="1">
    <citation type="submission" date="2021-06" db="EMBL/GenBank/DDBJ databases">
        <authorList>
            <person name="Palmer J.M."/>
        </authorList>
    </citation>
    <scope>NUCLEOTIDE SEQUENCE [LARGE SCALE GENOMIC DNA]</scope>
    <source>
        <strain evidence="2 3">XR_2019</strain>
        <tissue evidence="2">Muscle</tissue>
    </source>
</reference>
<keyword evidence="1" id="KW-0472">Membrane</keyword>
<keyword evidence="1" id="KW-1133">Transmembrane helix</keyword>
<dbReference type="EMBL" id="JAHRIM010090547">
    <property type="protein sequence ID" value="MEQ2276921.1"/>
    <property type="molecule type" value="Genomic_DNA"/>
</dbReference>
<accession>A0ABV0X7X6</accession>
<proteinExistence type="predicted"/>
<gene>
    <name evidence="2" type="ORF">XENORESO_014678</name>
</gene>
<protein>
    <submittedName>
        <fullName evidence="2">Uncharacterized protein</fullName>
    </submittedName>
</protein>
<organism evidence="2 3">
    <name type="scientific">Xenotaenia resolanae</name>
    <dbReference type="NCBI Taxonomy" id="208358"/>
    <lineage>
        <taxon>Eukaryota</taxon>
        <taxon>Metazoa</taxon>
        <taxon>Chordata</taxon>
        <taxon>Craniata</taxon>
        <taxon>Vertebrata</taxon>
        <taxon>Euteleostomi</taxon>
        <taxon>Actinopterygii</taxon>
        <taxon>Neopterygii</taxon>
        <taxon>Teleostei</taxon>
        <taxon>Neoteleostei</taxon>
        <taxon>Acanthomorphata</taxon>
        <taxon>Ovalentaria</taxon>
        <taxon>Atherinomorphae</taxon>
        <taxon>Cyprinodontiformes</taxon>
        <taxon>Goodeidae</taxon>
        <taxon>Xenotaenia</taxon>
    </lineage>
</organism>
<comment type="caution">
    <text evidence="2">The sequence shown here is derived from an EMBL/GenBank/DDBJ whole genome shotgun (WGS) entry which is preliminary data.</text>
</comment>
<keyword evidence="3" id="KW-1185">Reference proteome</keyword>
<evidence type="ECO:0000256" key="1">
    <source>
        <dbReference type="SAM" id="Phobius"/>
    </source>
</evidence>
<sequence length="118" mass="12622">MGPLPYHHGALCGEGQDMTGVLGVGPCVELELCGCVFIGLLRMELICGGVPLWGGDSWRLGLGACVQNLCPGWEWPCGEIHVGVHCGWGLMGLRLELIWGLGLFHLGTALVGRLVWSR</sequence>
<dbReference type="Proteomes" id="UP001444071">
    <property type="component" value="Unassembled WGS sequence"/>
</dbReference>
<keyword evidence="1" id="KW-0812">Transmembrane</keyword>
<name>A0ABV0X7X6_9TELE</name>
<evidence type="ECO:0000313" key="3">
    <source>
        <dbReference type="Proteomes" id="UP001444071"/>
    </source>
</evidence>